<keyword evidence="2" id="KW-1185">Reference proteome</keyword>
<sequence length="92" mass="9906">MQVTAGEQASILEAPFIVSTPFSIALETLQNQIKWYPSRVAENRESLAQDRCHGPCCDCGAFRAILGQLLLTGVSDEAGRIFGKIRGGLGEP</sequence>
<reference evidence="1" key="1">
    <citation type="submission" date="2019-10" db="EMBL/GenBank/DDBJ databases">
        <authorList>
            <person name="Zhang R."/>
            <person name="Pan Y."/>
            <person name="Wang J."/>
            <person name="Ma R."/>
            <person name="Yu S."/>
        </authorList>
    </citation>
    <scope>NUCLEOTIDE SEQUENCE</scope>
    <source>
        <strain evidence="1">LA-IB0</strain>
        <tissue evidence="1">Leaf</tissue>
    </source>
</reference>
<organism evidence="1 2">
    <name type="scientific">Buddleja alternifolia</name>
    <dbReference type="NCBI Taxonomy" id="168488"/>
    <lineage>
        <taxon>Eukaryota</taxon>
        <taxon>Viridiplantae</taxon>
        <taxon>Streptophyta</taxon>
        <taxon>Embryophyta</taxon>
        <taxon>Tracheophyta</taxon>
        <taxon>Spermatophyta</taxon>
        <taxon>Magnoliopsida</taxon>
        <taxon>eudicotyledons</taxon>
        <taxon>Gunneridae</taxon>
        <taxon>Pentapetalae</taxon>
        <taxon>asterids</taxon>
        <taxon>lamiids</taxon>
        <taxon>Lamiales</taxon>
        <taxon>Scrophulariaceae</taxon>
        <taxon>Buddlejeae</taxon>
        <taxon>Buddleja</taxon>
    </lineage>
</organism>
<gene>
    <name evidence="1" type="ORF">BUALT_Bualt07G0037600</name>
</gene>
<evidence type="ECO:0000313" key="2">
    <source>
        <dbReference type="Proteomes" id="UP000826271"/>
    </source>
</evidence>
<protein>
    <submittedName>
        <fullName evidence="1">Uncharacterized protein</fullName>
    </submittedName>
</protein>
<dbReference type="Proteomes" id="UP000826271">
    <property type="component" value="Unassembled WGS sequence"/>
</dbReference>
<dbReference type="EMBL" id="WHWC01000007">
    <property type="protein sequence ID" value="KAG8378948.1"/>
    <property type="molecule type" value="Genomic_DNA"/>
</dbReference>
<name>A0AAV6X8V1_9LAMI</name>
<proteinExistence type="predicted"/>
<accession>A0AAV6X8V1</accession>
<dbReference type="AlphaFoldDB" id="A0AAV6X8V1"/>
<evidence type="ECO:0000313" key="1">
    <source>
        <dbReference type="EMBL" id="KAG8378948.1"/>
    </source>
</evidence>
<comment type="caution">
    <text evidence="1">The sequence shown here is derived from an EMBL/GenBank/DDBJ whole genome shotgun (WGS) entry which is preliminary data.</text>
</comment>